<sequence length="202" mass="23711">MDSSPVFYDPNQNVVIERCHDIQKQFKNYVIIMAINLVCYNCLLFCTDPYLLTRRRIGYSILVIVGLWSFGFCVYIYFEMKKIMKHLKPVPIQLKNMRNNEKPMQNIKSRDMTTWQYKDQFRLPIHQNKGENVVKFQIVFKLDWDLEASAFDAKSLPQEDGDGGELAKFWRGLQKSADEEVSTIVKCLRGKKEIICTGQHLE</sequence>
<gene>
    <name evidence="2" type="ORF">Fcan01_20706</name>
</gene>
<evidence type="ECO:0000313" key="3">
    <source>
        <dbReference type="Proteomes" id="UP000198287"/>
    </source>
</evidence>
<dbReference type="AlphaFoldDB" id="A0A226DGE6"/>
<feature type="transmembrane region" description="Helical" evidence="1">
    <location>
        <begin position="57"/>
        <end position="78"/>
    </location>
</feature>
<keyword evidence="1" id="KW-1133">Transmembrane helix</keyword>
<protein>
    <submittedName>
        <fullName evidence="2">Uncharacterized protein</fullName>
    </submittedName>
</protein>
<keyword evidence="1" id="KW-0472">Membrane</keyword>
<comment type="caution">
    <text evidence="2">The sequence shown here is derived from an EMBL/GenBank/DDBJ whole genome shotgun (WGS) entry which is preliminary data.</text>
</comment>
<dbReference type="EMBL" id="LNIX01000019">
    <property type="protein sequence ID" value="OXA44249.1"/>
    <property type="molecule type" value="Genomic_DNA"/>
</dbReference>
<evidence type="ECO:0000256" key="1">
    <source>
        <dbReference type="SAM" id="Phobius"/>
    </source>
</evidence>
<reference evidence="2 3" key="1">
    <citation type="submission" date="2015-12" db="EMBL/GenBank/DDBJ databases">
        <title>The genome of Folsomia candida.</title>
        <authorList>
            <person name="Faddeeva A."/>
            <person name="Derks M.F."/>
            <person name="Anvar Y."/>
            <person name="Smit S."/>
            <person name="Van Straalen N."/>
            <person name="Roelofs D."/>
        </authorList>
    </citation>
    <scope>NUCLEOTIDE SEQUENCE [LARGE SCALE GENOMIC DNA]</scope>
    <source>
        <strain evidence="2 3">VU population</strain>
        <tissue evidence="2">Whole body</tissue>
    </source>
</reference>
<organism evidence="2 3">
    <name type="scientific">Folsomia candida</name>
    <name type="common">Springtail</name>
    <dbReference type="NCBI Taxonomy" id="158441"/>
    <lineage>
        <taxon>Eukaryota</taxon>
        <taxon>Metazoa</taxon>
        <taxon>Ecdysozoa</taxon>
        <taxon>Arthropoda</taxon>
        <taxon>Hexapoda</taxon>
        <taxon>Collembola</taxon>
        <taxon>Entomobryomorpha</taxon>
        <taxon>Isotomoidea</taxon>
        <taxon>Isotomidae</taxon>
        <taxon>Proisotominae</taxon>
        <taxon>Folsomia</taxon>
    </lineage>
</organism>
<accession>A0A226DGE6</accession>
<keyword evidence="1" id="KW-0812">Transmembrane</keyword>
<keyword evidence="3" id="KW-1185">Reference proteome</keyword>
<dbReference type="Proteomes" id="UP000198287">
    <property type="component" value="Unassembled WGS sequence"/>
</dbReference>
<name>A0A226DGE6_FOLCA</name>
<feature type="transmembrane region" description="Helical" evidence="1">
    <location>
        <begin position="28"/>
        <end position="51"/>
    </location>
</feature>
<evidence type="ECO:0000313" key="2">
    <source>
        <dbReference type="EMBL" id="OXA44249.1"/>
    </source>
</evidence>
<proteinExistence type="predicted"/>